<dbReference type="OrthoDB" id="10059177at2759"/>
<feature type="region of interest" description="Disordered" evidence="2">
    <location>
        <begin position="1"/>
        <end position="61"/>
    </location>
</feature>
<dbReference type="GO" id="GO:0005886">
    <property type="term" value="C:plasma membrane"/>
    <property type="evidence" value="ECO:0007669"/>
    <property type="project" value="TreeGrafter"/>
</dbReference>
<dbReference type="EMBL" id="CAAE01023595">
    <property type="protein sequence ID" value="CAG14595.1"/>
    <property type="molecule type" value="Genomic_DNA"/>
</dbReference>
<feature type="domain" description="PDZ" evidence="3">
    <location>
        <begin position="93"/>
        <end position="168"/>
    </location>
</feature>
<keyword evidence="1" id="KW-0677">Repeat</keyword>
<feature type="compositionally biased region" description="Basic and acidic residues" evidence="2">
    <location>
        <begin position="27"/>
        <end position="38"/>
    </location>
</feature>
<dbReference type="AlphaFoldDB" id="Q4RAI8"/>
<dbReference type="CDD" id="cd06794">
    <property type="entry name" value="PDZ2_syntenin-like"/>
    <property type="match status" value="1"/>
</dbReference>
<dbReference type="SMART" id="SM00228">
    <property type="entry name" value="PDZ"/>
    <property type="match status" value="1"/>
</dbReference>
<feature type="non-terminal residue" evidence="4">
    <location>
        <position position="193"/>
    </location>
</feature>
<proteinExistence type="predicted"/>
<dbReference type="PANTHER" id="PTHR12345:SF17">
    <property type="entry name" value="SDCBP PROTEIN"/>
    <property type="match status" value="1"/>
</dbReference>
<protein>
    <submittedName>
        <fullName evidence="4">(spotted green pufferfish) hypothetical protein</fullName>
    </submittedName>
</protein>
<dbReference type="Gene3D" id="2.30.42.10">
    <property type="match status" value="1"/>
</dbReference>
<accession>Q4RAI8</accession>
<evidence type="ECO:0000256" key="1">
    <source>
        <dbReference type="ARBA" id="ARBA00022737"/>
    </source>
</evidence>
<dbReference type="FunFam" id="2.30.42.10:FF:000043">
    <property type="entry name" value="Syntenin-1 isoform X1"/>
    <property type="match status" value="1"/>
</dbReference>
<dbReference type="SUPFAM" id="SSF50156">
    <property type="entry name" value="PDZ domain-like"/>
    <property type="match status" value="1"/>
</dbReference>
<reference evidence="4" key="2">
    <citation type="submission" date="2004-02" db="EMBL/GenBank/DDBJ databases">
        <authorList>
            <consortium name="Genoscope"/>
            <consortium name="Whitehead Institute Centre for Genome Research"/>
        </authorList>
    </citation>
    <scope>NUCLEOTIDE SEQUENCE</scope>
</reference>
<sequence length="193" mass="20792">ALCPAGPGQLPLRPGGPALRGPGAPDQRAELCRLEHRQGPQGPEGRRREPHRAGGPGQVSRAAVAGQAWAGPHLRARACVCVRVCAARPFQRTVTMHKDSTGHVGFVYKSGKICSLVKDSSAARNGLLTEHYLCEINGQNVIGLKDSQIKDILSTSPTAMTVTVMPKFIYEHMIKRMSTGLMRSVMDHSIPEV</sequence>
<dbReference type="InterPro" id="IPR001478">
    <property type="entry name" value="PDZ"/>
</dbReference>
<dbReference type="KEGG" id="tng:GSTEN00000265G001"/>
<dbReference type="PANTHER" id="PTHR12345">
    <property type="entry name" value="SYNTENIN RELATED"/>
    <property type="match status" value="1"/>
</dbReference>
<reference evidence="4" key="1">
    <citation type="journal article" date="2004" name="Nature">
        <title>Genome duplication in the teleost fish Tetraodon nigroviridis reveals the early vertebrate proto-karyotype.</title>
        <authorList>
            <person name="Jaillon O."/>
            <person name="Aury J.-M."/>
            <person name="Brunet F."/>
            <person name="Petit J.-L."/>
            <person name="Stange-Thomann N."/>
            <person name="Mauceli E."/>
            <person name="Bouneau L."/>
            <person name="Fischer C."/>
            <person name="Ozouf-Costaz C."/>
            <person name="Bernot A."/>
            <person name="Nicaud S."/>
            <person name="Jaffe D."/>
            <person name="Fisher S."/>
            <person name="Lutfalla G."/>
            <person name="Dossat C."/>
            <person name="Segurens B."/>
            <person name="Dasilva C."/>
            <person name="Salanoubat M."/>
            <person name="Levy M."/>
            <person name="Boudet N."/>
            <person name="Castellano S."/>
            <person name="Anthouard V."/>
            <person name="Jubin C."/>
            <person name="Castelli V."/>
            <person name="Katinka M."/>
            <person name="Vacherie B."/>
            <person name="Biemont C."/>
            <person name="Skalli Z."/>
            <person name="Cattolico L."/>
            <person name="Poulain J."/>
            <person name="De Berardinis V."/>
            <person name="Cruaud C."/>
            <person name="Duprat S."/>
            <person name="Brottier P."/>
            <person name="Coutanceau J.-P."/>
            <person name="Gouzy J."/>
            <person name="Parra G."/>
            <person name="Lardier G."/>
            <person name="Chapple C."/>
            <person name="McKernan K.J."/>
            <person name="McEwan P."/>
            <person name="Bosak S."/>
            <person name="Kellis M."/>
            <person name="Volff J.-N."/>
            <person name="Guigo R."/>
            <person name="Zody M.C."/>
            <person name="Mesirov J."/>
            <person name="Lindblad-Toh K."/>
            <person name="Birren B."/>
            <person name="Nusbaum C."/>
            <person name="Kahn D."/>
            <person name="Robinson-Rechavi M."/>
            <person name="Laudet V."/>
            <person name="Schachter V."/>
            <person name="Quetier F."/>
            <person name="Saurin W."/>
            <person name="Scarpelli C."/>
            <person name="Wincker P."/>
            <person name="Lander E.S."/>
            <person name="Weissenbach J."/>
            <person name="Roest Crollius H."/>
        </authorList>
    </citation>
    <scope>NUCLEOTIDE SEQUENCE [LARGE SCALE GENOMIC DNA]</scope>
</reference>
<evidence type="ECO:0000259" key="3">
    <source>
        <dbReference type="PROSITE" id="PS50106"/>
    </source>
</evidence>
<feature type="compositionally biased region" description="Low complexity" evidence="2">
    <location>
        <begin position="1"/>
        <end position="25"/>
    </location>
</feature>
<dbReference type="InterPro" id="IPR036034">
    <property type="entry name" value="PDZ_sf"/>
</dbReference>
<dbReference type="InterPro" id="IPR051230">
    <property type="entry name" value="APP-Binding"/>
</dbReference>
<gene>
    <name evidence="4" type="ORF">GSTENG00000265001</name>
</gene>
<feature type="non-terminal residue" evidence="4">
    <location>
        <position position="1"/>
    </location>
</feature>
<comment type="caution">
    <text evidence="4">The sequence shown here is derived from an EMBL/GenBank/DDBJ whole genome shotgun (WGS) entry which is preliminary data.</text>
</comment>
<name>Q4RAI8_TETNG</name>
<organism evidence="4">
    <name type="scientific">Tetraodon nigroviridis</name>
    <name type="common">Spotted green pufferfish</name>
    <name type="synonym">Chelonodon nigroviridis</name>
    <dbReference type="NCBI Taxonomy" id="99883"/>
    <lineage>
        <taxon>Eukaryota</taxon>
        <taxon>Metazoa</taxon>
        <taxon>Chordata</taxon>
        <taxon>Craniata</taxon>
        <taxon>Vertebrata</taxon>
        <taxon>Euteleostomi</taxon>
        <taxon>Actinopterygii</taxon>
        <taxon>Neopterygii</taxon>
        <taxon>Teleostei</taxon>
        <taxon>Neoteleostei</taxon>
        <taxon>Acanthomorphata</taxon>
        <taxon>Eupercaria</taxon>
        <taxon>Tetraodontiformes</taxon>
        <taxon>Tetradontoidea</taxon>
        <taxon>Tetraodontidae</taxon>
        <taxon>Tetraodon</taxon>
    </lineage>
</organism>
<evidence type="ECO:0000256" key="2">
    <source>
        <dbReference type="SAM" id="MobiDB-lite"/>
    </source>
</evidence>
<dbReference type="PROSITE" id="PS50106">
    <property type="entry name" value="PDZ"/>
    <property type="match status" value="1"/>
</dbReference>
<evidence type="ECO:0000313" key="4">
    <source>
        <dbReference type="EMBL" id="CAG14595.1"/>
    </source>
</evidence>
<dbReference type="GO" id="GO:0005737">
    <property type="term" value="C:cytoplasm"/>
    <property type="evidence" value="ECO:0007669"/>
    <property type="project" value="TreeGrafter"/>
</dbReference>